<name>A0A8C9NI98_SERCA</name>
<keyword evidence="3" id="KW-1185">Reference proteome</keyword>
<reference evidence="2" key="2">
    <citation type="submission" date="2025-09" db="UniProtKB">
        <authorList>
            <consortium name="Ensembl"/>
        </authorList>
    </citation>
    <scope>IDENTIFICATION</scope>
</reference>
<protein>
    <submittedName>
        <fullName evidence="2">Uncharacterized protein</fullName>
    </submittedName>
</protein>
<accession>A0A8C9NI98</accession>
<dbReference type="AlphaFoldDB" id="A0A8C9NI98"/>
<evidence type="ECO:0000313" key="2">
    <source>
        <dbReference type="Ensembl" id="ENSSCAP00000020275.1"/>
    </source>
</evidence>
<evidence type="ECO:0000313" key="3">
    <source>
        <dbReference type="Proteomes" id="UP000694409"/>
    </source>
</evidence>
<evidence type="ECO:0000256" key="1">
    <source>
        <dbReference type="SAM" id="MobiDB-lite"/>
    </source>
</evidence>
<feature type="region of interest" description="Disordered" evidence="1">
    <location>
        <begin position="1"/>
        <end position="31"/>
    </location>
</feature>
<sequence length="90" mass="9617">MATVPRVLSSSHVRQQIRVSRGGPSCAGQGKAKSQCFLWSKALSDRAAPVDGSGTAAGSPAGLWYHNSPRTGEFLEFNTDRPQDWGISEV</sequence>
<feature type="compositionally biased region" description="Polar residues" evidence="1">
    <location>
        <begin position="8"/>
        <end position="18"/>
    </location>
</feature>
<reference evidence="2" key="1">
    <citation type="submission" date="2025-08" db="UniProtKB">
        <authorList>
            <consortium name="Ensembl"/>
        </authorList>
    </citation>
    <scope>IDENTIFICATION</scope>
</reference>
<proteinExistence type="predicted"/>
<organism evidence="2 3">
    <name type="scientific">Serinus canaria</name>
    <name type="common">Island canary</name>
    <name type="synonym">Fringilla canaria</name>
    <dbReference type="NCBI Taxonomy" id="9135"/>
    <lineage>
        <taxon>Eukaryota</taxon>
        <taxon>Metazoa</taxon>
        <taxon>Chordata</taxon>
        <taxon>Craniata</taxon>
        <taxon>Vertebrata</taxon>
        <taxon>Euteleostomi</taxon>
        <taxon>Archelosauria</taxon>
        <taxon>Archosauria</taxon>
        <taxon>Dinosauria</taxon>
        <taxon>Saurischia</taxon>
        <taxon>Theropoda</taxon>
        <taxon>Coelurosauria</taxon>
        <taxon>Aves</taxon>
        <taxon>Neognathae</taxon>
        <taxon>Neoaves</taxon>
        <taxon>Telluraves</taxon>
        <taxon>Australaves</taxon>
        <taxon>Passeriformes</taxon>
        <taxon>Passeroidea</taxon>
        <taxon>Fringillidae</taxon>
        <taxon>Carduelinae</taxon>
        <taxon>Serinus</taxon>
    </lineage>
</organism>
<dbReference type="Ensembl" id="ENSSCAT00000022630.1">
    <property type="protein sequence ID" value="ENSSCAP00000020275.1"/>
    <property type="gene ID" value="ENSSCAG00000014609.1"/>
</dbReference>
<dbReference type="Proteomes" id="UP000694409">
    <property type="component" value="Unassembled WGS sequence"/>
</dbReference>